<dbReference type="InterPro" id="IPR000719">
    <property type="entry name" value="Prot_kinase_dom"/>
</dbReference>
<sequence length="252" mass="28247">MTKPQDTQSLSPDSQLHEQVDLDEQKVHLFGFLHPCNPEQQRIDLWKLKTTIGRRYDNDVVLNGAAIRYLFYHTVARSPEAGLYAHYDLGSELGRGFSAIVYKAISKATGRQYAVKVMKGVQRRGTSDPSGSENVHLQREIAILRTLKHPNICELKDVFICNRSLNISLVLEFLEGGDLLGYILRGKITSEADARQISYQICDALAYTHEMGITHRDLKPENILLTVATPPQVKVADFGLANVSDMLKASPR</sequence>
<dbReference type="InterPro" id="IPR011009">
    <property type="entry name" value="Kinase-like_dom_sf"/>
</dbReference>
<evidence type="ECO:0000259" key="5">
    <source>
        <dbReference type="PROSITE" id="PS50011"/>
    </source>
</evidence>
<dbReference type="PROSITE" id="PS50011">
    <property type="entry name" value="PROTEIN_KINASE_DOM"/>
    <property type="match status" value="1"/>
</dbReference>
<dbReference type="InterPro" id="IPR017441">
    <property type="entry name" value="Protein_kinase_ATP_BS"/>
</dbReference>
<keyword evidence="4" id="KW-0808">Transferase</keyword>
<dbReference type="PROSITE" id="PS00108">
    <property type="entry name" value="PROTEIN_KINASE_ST"/>
    <property type="match status" value="1"/>
</dbReference>
<reference evidence="6 7" key="1">
    <citation type="submission" date="2024-02" db="EMBL/GenBank/DDBJ databases">
        <title>A draft genome for the cacao thread blight pathogen Marasmius crinis-equi.</title>
        <authorList>
            <person name="Cohen S.P."/>
            <person name="Baruah I.K."/>
            <person name="Amoako-Attah I."/>
            <person name="Bukari Y."/>
            <person name="Meinhardt L.W."/>
            <person name="Bailey B.A."/>
        </authorList>
    </citation>
    <scope>NUCLEOTIDE SEQUENCE [LARGE SCALE GENOMIC DNA]</scope>
    <source>
        <strain evidence="6 7">GH-76</strain>
    </source>
</reference>
<keyword evidence="7" id="KW-1185">Reference proteome</keyword>
<evidence type="ECO:0000256" key="2">
    <source>
        <dbReference type="ARBA" id="ARBA00022840"/>
    </source>
</evidence>
<organism evidence="6 7">
    <name type="scientific">Marasmius crinis-equi</name>
    <dbReference type="NCBI Taxonomy" id="585013"/>
    <lineage>
        <taxon>Eukaryota</taxon>
        <taxon>Fungi</taxon>
        <taxon>Dikarya</taxon>
        <taxon>Basidiomycota</taxon>
        <taxon>Agaricomycotina</taxon>
        <taxon>Agaricomycetes</taxon>
        <taxon>Agaricomycetidae</taxon>
        <taxon>Agaricales</taxon>
        <taxon>Marasmiineae</taxon>
        <taxon>Marasmiaceae</taxon>
        <taxon>Marasmius</taxon>
    </lineage>
</organism>
<dbReference type="EMBL" id="JBAHYK010000456">
    <property type="protein sequence ID" value="KAL0573832.1"/>
    <property type="molecule type" value="Genomic_DNA"/>
</dbReference>
<dbReference type="InterPro" id="IPR008271">
    <property type="entry name" value="Ser/Thr_kinase_AS"/>
</dbReference>
<accession>A0ABR3FET1</accession>
<evidence type="ECO:0000313" key="6">
    <source>
        <dbReference type="EMBL" id="KAL0573832.1"/>
    </source>
</evidence>
<dbReference type="Proteomes" id="UP001465976">
    <property type="component" value="Unassembled WGS sequence"/>
</dbReference>
<protein>
    <recommendedName>
        <fullName evidence="5">Protein kinase domain-containing protein</fullName>
    </recommendedName>
</protein>
<evidence type="ECO:0000256" key="3">
    <source>
        <dbReference type="PROSITE-ProRule" id="PRU10141"/>
    </source>
</evidence>
<keyword evidence="1 3" id="KW-0547">Nucleotide-binding</keyword>
<dbReference type="Pfam" id="PF00069">
    <property type="entry name" value="Pkinase"/>
    <property type="match status" value="1"/>
</dbReference>
<evidence type="ECO:0000313" key="7">
    <source>
        <dbReference type="Proteomes" id="UP001465976"/>
    </source>
</evidence>
<proteinExistence type="inferred from homology"/>
<dbReference type="Gene3D" id="1.10.510.10">
    <property type="entry name" value="Transferase(Phosphotransferase) domain 1"/>
    <property type="match status" value="1"/>
</dbReference>
<evidence type="ECO:0000256" key="4">
    <source>
        <dbReference type="RuleBase" id="RU000304"/>
    </source>
</evidence>
<comment type="caution">
    <text evidence="6">The sequence shown here is derived from an EMBL/GenBank/DDBJ whole genome shotgun (WGS) entry which is preliminary data.</text>
</comment>
<feature type="domain" description="Protein kinase" evidence="5">
    <location>
        <begin position="87"/>
        <end position="252"/>
    </location>
</feature>
<comment type="similarity">
    <text evidence="4">Belongs to the protein kinase superfamily.</text>
</comment>
<keyword evidence="2 3" id="KW-0067">ATP-binding</keyword>
<dbReference type="SUPFAM" id="SSF56112">
    <property type="entry name" value="Protein kinase-like (PK-like)"/>
    <property type="match status" value="1"/>
</dbReference>
<name>A0ABR3FET1_9AGAR</name>
<dbReference type="PROSITE" id="PS00107">
    <property type="entry name" value="PROTEIN_KINASE_ATP"/>
    <property type="match status" value="1"/>
</dbReference>
<keyword evidence="4" id="KW-0723">Serine/threonine-protein kinase</keyword>
<keyword evidence="4" id="KW-0418">Kinase</keyword>
<dbReference type="SMART" id="SM00220">
    <property type="entry name" value="S_TKc"/>
    <property type="match status" value="1"/>
</dbReference>
<evidence type="ECO:0000256" key="1">
    <source>
        <dbReference type="ARBA" id="ARBA00022741"/>
    </source>
</evidence>
<dbReference type="PANTHER" id="PTHR24347">
    <property type="entry name" value="SERINE/THREONINE-PROTEIN KINASE"/>
    <property type="match status" value="1"/>
</dbReference>
<gene>
    <name evidence="6" type="ORF">V5O48_008116</name>
</gene>
<feature type="binding site" evidence="3">
    <location>
        <position position="116"/>
    </location>
    <ligand>
        <name>ATP</name>
        <dbReference type="ChEBI" id="CHEBI:30616"/>
    </ligand>
</feature>